<dbReference type="InterPro" id="IPR025736">
    <property type="entry name" value="PucR_C-HTH_dom"/>
</dbReference>
<evidence type="ECO:0000313" key="2">
    <source>
        <dbReference type="EMBL" id="MCF1592570.1"/>
    </source>
</evidence>
<proteinExistence type="predicted"/>
<dbReference type="Proteomes" id="UP001139384">
    <property type="component" value="Unassembled WGS sequence"/>
</dbReference>
<dbReference type="Gene3D" id="1.10.10.2840">
    <property type="entry name" value="PucR C-terminal helix-turn-helix domain"/>
    <property type="match status" value="1"/>
</dbReference>
<dbReference type="RefSeq" id="WP_234760880.1">
    <property type="nucleotide sequence ID" value="NZ_JAKEIP010000006.1"/>
</dbReference>
<protein>
    <submittedName>
        <fullName evidence="2">Helix-turn-helix domain-containing protein</fullName>
    </submittedName>
</protein>
<evidence type="ECO:0000313" key="3">
    <source>
        <dbReference type="Proteomes" id="UP001139384"/>
    </source>
</evidence>
<comment type="caution">
    <text evidence="2">The sequence shown here is derived from an EMBL/GenBank/DDBJ whole genome shotgun (WGS) entry which is preliminary data.</text>
</comment>
<reference evidence="2" key="1">
    <citation type="submission" date="2022-01" db="EMBL/GenBank/DDBJ databases">
        <title>Draft Genome Sequences of Seven Type Strains of the Genus Streptomyces.</title>
        <authorList>
            <person name="Aziz S."/>
            <person name="Coretto E."/>
            <person name="Chronakova A."/>
            <person name="Sproer C."/>
            <person name="Huber K."/>
            <person name="Nouioui I."/>
            <person name="Gross H."/>
        </authorList>
    </citation>
    <scope>NUCLEOTIDE SEQUENCE</scope>
    <source>
        <strain evidence="2">DSM 103493</strain>
    </source>
</reference>
<feature type="domain" description="PucR C-terminal helix-turn-helix" evidence="1">
    <location>
        <begin position="239"/>
        <end position="294"/>
    </location>
</feature>
<organism evidence="2 3">
    <name type="scientific">Streptomyces muensis</name>
    <dbReference type="NCBI Taxonomy" id="1077944"/>
    <lineage>
        <taxon>Bacteria</taxon>
        <taxon>Bacillati</taxon>
        <taxon>Actinomycetota</taxon>
        <taxon>Actinomycetes</taxon>
        <taxon>Kitasatosporales</taxon>
        <taxon>Streptomycetaceae</taxon>
        <taxon>Streptomyces</taxon>
    </lineage>
</organism>
<gene>
    <name evidence="2" type="ORF">L0P92_03165</name>
</gene>
<dbReference type="EMBL" id="JAKEIP010000006">
    <property type="protein sequence ID" value="MCF1592570.1"/>
    <property type="molecule type" value="Genomic_DNA"/>
</dbReference>
<accession>A0A9X1TJ16</accession>
<keyword evidence="3" id="KW-1185">Reference proteome</keyword>
<sequence>MRGAAVFAGCPAGLVHPRHQICIRVDEQGRPARQPRIAEEVNDWPCQPLDDESDGFVWIERSGEAAMHDALLLERLAASAHLTIERAGPLALDDASAVEILLAAASTSDARRKALRRLQLREESQVYVMASDSDDADALSRRSAVVDTLVGPVRASVVVTGDTVARTRWGSGPEVMAVDTAKSWRKALCALRLTSRLQPRLQWGTVSSFGPLVDAIDNSDEPPPDVLLIESADREPWVLDTLEAVAVTDTHRGAAALLGLHHSTVQSRLSHLEEALDLKIDSPTGRTRILMALALHRAKHNRFGVRRLTGSHTTSPVP</sequence>
<dbReference type="AlphaFoldDB" id="A0A9X1TJ16"/>
<dbReference type="InterPro" id="IPR042070">
    <property type="entry name" value="PucR_C-HTH_sf"/>
</dbReference>
<evidence type="ECO:0000259" key="1">
    <source>
        <dbReference type="Pfam" id="PF13556"/>
    </source>
</evidence>
<name>A0A9X1TJ16_STRM4</name>
<dbReference type="Pfam" id="PF13556">
    <property type="entry name" value="HTH_30"/>
    <property type="match status" value="1"/>
</dbReference>